<reference evidence="3" key="1">
    <citation type="submission" date="2022-09" db="EMBL/GenBank/DDBJ databases">
        <title>Tahibacter sp. nov., isolated from a fresh water.</title>
        <authorList>
            <person name="Baek J.H."/>
            <person name="Lee J.K."/>
            <person name="Kim J.M."/>
            <person name="Jeon C.O."/>
        </authorList>
    </citation>
    <scope>NUCLEOTIDE SEQUENCE</scope>
    <source>
        <strain evidence="3">W38</strain>
    </source>
</reference>
<evidence type="ECO:0000313" key="3">
    <source>
        <dbReference type="EMBL" id="UXI68792.1"/>
    </source>
</evidence>
<evidence type="ECO:0000313" key="4">
    <source>
        <dbReference type="Proteomes" id="UP001064632"/>
    </source>
</evidence>
<dbReference type="InterPro" id="IPR027843">
    <property type="entry name" value="DUF4440"/>
</dbReference>
<protein>
    <submittedName>
        <fullName evidence="3">Nuclear transport factor 2 family protein</fullName>
    </submittedName>
</protein>
<proteinExistence type="predicted"/>
<keyword evidence="4" id="KW-1185">Reference proteome</keyword>
<name>A0ABY6BG79_9GAMM</name>
<dbReference type="SUPFAM" id="SSF54427">
    <property type="entry name" value="NTF2-like"/>
    <property type="match status" value="1"/>
</dbReference>
<dbReference type="RefSeq" id="WP_261695751.1">
    <property type="nucleotide sequence ID" value="NZ_CP104694.1"/>
</dbReference>
<sequence>MNRLLCHVTALLVALSSSCALADDHAGTAASATLPGDSQLLGDRTKAREVWTVFQQWLDAYAQKRLEQVMAIFDPDVVFSFQGVPDQGWPALQRSYRDDFARNAPGQRWRARLEEISADGRLAYVRSSWELVRTDAQGQDSVVTTNRSIDVLRRDDSGRWRIFRSLNYPQKP</sequence>
<feature type="domain" description="DUF4440" evidence="2">
    <location>
        <begin position="51"/>
        <end position="162"/>
    </location>
</feature>
<keyword evidence="1" id="KW-0732">Signal</keyword>
<evidence type="ECO:0000259" key="2">
    <source>
        <dbReference type="Pfam" id="PF14534"/>
    </source>
</evidence>
<dbReference type="InterPro" id="IPR032710">
    <property type="entry name" value="NTF2-like_dom_sf"/>
</dbReference>
<gene>
    <name evidence="3" type="ORF">N4264_03820</name>
</gene>
<organism evidence="3 4">
    <name type="scientific">Tahibacter amnicola</name>
    <dbReference type="NCBI Taxonomy" id="2976241"/>
    <lineage>
        <taxon>Bacteria</taxon>
        <taxon>Pseudomonadati</taxon>
        <taxon>Pseudomonadota</taxon>
        <taxon>Gammaproteobacteria</taxon>
        <taxon>Lysobacterales</taxon>
        <taxon>Rhodanobacteraceae</taxon>
        <taxon>Tahibacter</taxon>
    </lineage>
</organism>
<dbReference type="PROSITE" id="PS51257">
    <property type="entry name" value="PROKAR_LIPOPROTEIN"/>
    <property type="match status" value="1"/>
</dbReference>
<evidence type="ECO:0000256" key="1">
    <source>
        <dbReference type="SAM" id="SignalP"/>
    </source>
</evidence>
<dbReference type="EMBL" id="CP104694">
    <property type="protein sequence ID" value="UXI68792.1"/>
    <property type="molecule type" value="Genomic_DNA"/>
</dbReference>
<dbReference type="Proteomes" id="UP001064632">
    <property type="component" value="Chromosome"/>
</dbReference>
<dbReference type="Pfam" id="PF14534">
    <property type="entry name" value="DUF4440"/>
    <property type="match status" value="1"/>
</dbReference>
<feature type="signal peptide" evidence="1">
    <location>
        <begin position="1"/>
        <end position="22"/>
    </location>
</feature>
<accession>A0ABY6BG79</accession>
<feature type="chain" id="PRO_5045465304" evidence="1">
    <location>
        <begin position="23"/>
        <end position="172"/>
    </location>
</feature>
<dbReference type="Gene3D" id="3.10.450.50">
    <property type="match status" value="1"/>
</dbReference>